<dbReference type="STRING" id="1817816.A2Y64_05855"/>
<evidence type="ECO:0000256" key="10">
    <source>
        <dbReference type="RuleBase" id="RU004504"/>
    </source>
</evidence>
<accession>A0A1F5FFH2</accession>
<dbReference type="Gene3D" id="3.40.640.10">
    <property type="entry name" value="Type I PLP-dependent aspartate aminotransferase-like (Major domain)"/>
    <property type="match status" value="1"/>
</dbReference>
<name>A0A1F5FFH2_9BACT</name>
<keyword evidence="8" id="KW-0411">Iron-sulfur</keyword>
<dbReference type="PANTHER" id="PTHR11601">
    <property type="entry name" value="CYSTEINE DESULFURYLASE FAMILY MEMBER"/>
    <property type="match status" value="1"/>
</dbReference>
<dbReference type="AlphaFoldDB" id="A0A1F5FFH2"/>
<dbReference type="PANTHER" id="PTHR11601:SF34">
    <property type="entry name" value="CYSTEINE DESULFURASE"/>
    <property type="match status" value="1"/>
</dbReference>
<evidence type="ECO:0000256" key="8">
    <source>
        <dbReference type="ARBA" id="ARBA00023014"/>
    </source>
</evidence>
<evidence type="ECO:0000256" key="7">
    <source>
        <dbReference type="ARBA" id="ARBA00023004"/>
    </source>
</evidence>
<dbReference type="InterPro" id="IPR015421">
    <property type="entry name" value="PyrdxlP-dep_Trfase_major"/>
</dbReference>
<evidence type="ECO:0000256" key="6">
    <source>
        <dbReference type="ARBA" id="ARBA00022898"/>
    </source>
</evidence>
<dbReference type="Proteomes" id="UP000177187">
    <property type="component" value="Unassembled WGS sequence"/>
</dbReference>
<dbReference type="InterPro" id="IPR015424">
    <property type="entry name" value="PyrdxlP-dep_Trfase"/>
</dbReference>
<comment type="cofactor">
    <cofactor evidence="1 10">
        <name>pyridoxal 5'-phosphate</name>
        <dbReference type="ChEBI" id="CHEBI:597326"/>
    </cofactor>
</comment>
<comment type="catalytic activity">
    <reaction evidence="9">
        <text>(sulfur carrier)-H + L-cysteine = (sulfur carrier)-SH + L-alanine</text>
        <dbReference type="Rhea" id="RHEA:43892"/>
        <dbReference type="Rhea" id="RHEA-COMP:14737"/>
        <dbReference type="Rhea" id="RHEA-COMP:14739"/>
        <dbReference type="ChEBI" id="CHEBI:29917"/>
        <dbReference type="ChEBI" id="CHEBI:35235"/>
        <dbReference type="ChEBI" id="CHEBI:57972"/>
        <dbReference type="ChEBI" id="CHEBI:64428"/>
        <dbReference type="EC" id="2.8.1.7"/>
    </reaction>
</comment>
<comment type="similarity">
    <text evidence="2">Belongs to the class-V pyridoxal-phosphate-dependent aminotransferase family. NifS/IscS subfamily.</text>
</comment>
<keyword evidence="4" id="KW-0808">Transferase</keyword>
<evidence type="ECO:0000259" key="11">
    <source>
        <dbReference type="Pfam" id="PF00266"/>
    </source>
</evidence>
<protein>
    <recommendedName>
        <fullName evidence="3">cysteine desulfurase</fullName>
        <ecNumber evidence="3">2.8.1.7</ecNumber>
    </recommendedName>
</protein>
<keyword evidence="6" id="KW-0663">Pyridoxal phosphate</keyword>
<reference evidence="12 13" key="1">
    <citation type="journal article" date="2016" name="Nat. Commun.">
        <title>Thousands of microbial genomes shed light on interconnected biogeochemical processes in an aquifer system.</title>
        <authorList>
            <person name="Anantharaman K."/>
            <person name="Brown C.T."/>
            <person name="Hug L.A."/>
            <person name="Sharon I."/>
            <person name="Castelle C.J."/>
            <person name="Probst A.J."/>
            <person name="Thomas B.C."/>
            <person name="Singh A."/>
            <person name="Wilkins M.J."/>
            <person name="Karaoz U."/>
            <person name="Brodie E.L."/>
            <person name="Williams K.H."/>
            <person name="Hubbard S.S."/>
            <person name="Banfield J.F."/>
        </authorList>
    </citation>
    <scope>NUCLEOTIDE SEQUENCE [LARGE SCALE GENOMIC DNA]</scope>
</reference>
<dbReference type="EC" id="2.8.1.7" evidence="3"/>
<dbReference type="PIRSF" id="PIRSF005572">
    <property type="entry name" value="NifS"/>
    <property type="match status" value="1"/>
</dbReference>
<dbReference type="Pfam" id="PF00266">
    <property type="entry name" value="Aminotran_5"/>
    <property type="match status" value="1"/>
</dbReference>
<gene>
    <name evidence="12" type="ORF">A2Y64_05855</name>
</gene>
<dbReference type="Gene3D" id="1.10.260.50">
    <property type="match status" value="1"/>
</dbReference>
<evidence type="ECO:0000256" key="5">
    <source>
        <dbReference type="ARBA" id="ARBA00022723"/>
    </source>
</evidence>
<dbReference type="InterPro" id="IPR015422">
    <property type="entry name" value="PyrdxlP-dep_Trfase_small"/>
</dbReference>
<dbReference type="PROSITE" id="PS00595">
    <property type="entry name" value="AA_TRANSFER_CLASS_5"/>
    <property type="match status" value="1"/>
</dbReference>
<comment type="caution">
    <text evidence="12">The sequence shown here is derived from an EMBL/GenBank/DDBJ whole genome shotgun (WGS) entry which is preliminary data.</text>
</comment>
<evidence type="ECO:0000256" key="9">
    <source>
        <dbReference type="ARBA" id="ARBA00050776"/>
    </source>
</evidence>
<dbReference type="GO" id="GO:0046872">
    <property type="term" value="F:metal ion binding"/>
    <property type="evidence" value="ECO:0007669"/>
    <property type="project" value="UniProtKB-KW"/>
</dbReference>
<dbReference type="GO" id="GO:0031071">
    <property type="term" value="F:cysteine desulfurase activity"/>
    <property type="evidence" value="ECO:0007669"/>
    <property type="project" value="UniProtKB-EC"/>
</dbReference>
<dbReference type="GO" id="GO:0051536">
    <property type="term" value="F:iron-sulfur cluster binding"/>
    <property type="evidence" value="ECO:0007669"/>
    <property type="project" value="UniProtKB-KW"/>
</dbReference>
<evidence type="ECO:0000256" key="2">
    <source>
        <dbReference type="ARBA" id="ARBA00006490"/>
    </source>
</evidence>
<evidence type="ECO:0000313" key="12">
    <source>
        <dbReference type="EMBL" id="OGD78389.1"/>
    </source>
</evidence>
<dbReference type="InterPro" id="IPR020578">
    <property type="entry name" value="Aminotrans_V_PyrdxlP_BS"/>
</dbReference>
<organism evidence="12 13">
    <name type="scientific">Candidatus Coatesbacteria bacterium RBG_13_66_14</name>
    <dbReference type="NCBI Taxonomy" id="1817816"/>
    <lineage>
        <taxon>Bacteria</taxon>
        <taxon>Candidatus Coatesiibacteriota</taxon>
    </lineage>
</organism>
<dbReference type="InterPro" id="IPR016454">
    <property type="entry name" value="Cysteine_dSase"/>
</dbReference>
<evidence type="ECO:0000313" key="13">
    <source>
        <dbReference type="Proteomes" id="UP000177187"/>
    </source>
</evidence>
<dbReference type="InterPro" id="IPR000192">
    <property type="entry name" value="Aminotrans_V_dom"/>
</dbReference>
<dbReference type="SUPFAM" id="SSF53383">
    <property type="entry name" value="PLP-dependent transferases"/>
    <property type="match status" value="1"/>
</dbReference>
<feature type="domain" description="Aminotransferase class V" evidence="11">
    <location>
        <begin position="3"/>
        <end position="361"/>
    </location>
</feature>
<dbReference type="EMBL" id="MFAF01000038">
    <property type="protein sequence ID" value="OGD78389.1"/>
    <property type="molecule type" value="Genomic_DNA"/>
</dbReference>
<keyword evidence="5" id="KW-0479">Metal-binding</keyword>
<keyword evidence="7" id="KW-0408">Iron</keyword>
<dbReference type="FunFam" id="3.40.640.10:FF:000084">
    <property type="entry name" value="IscS-like cysteine desulfurase"/>
    <property type="match status" value="1"/>
</dbReference>
<dbReference type="Gene3D" id="3.90.1150.10">
    <property type="entry name" value="Aspartate Aminotransferase, domain 1"/>
    <property type="match status" value="1"/>
</dbReference>
<evidence type="ECO:0000256" key="4">
    <source>
        <dbReference type="ARBA" id="ARBA00022679"/>
    </source>
</evidence>
<evidence type="ECO:0000256" key="1">
    <source>
        <dbReference type="ARBA" id="ARBA00001933"/>
    </source>
</evidence>
<evidence type="ECO:0000256" key="3">
    <source>
        <dbReference type="ARBA" id="ARBA00012239"/>
    </source>
</evidence>
<proteinExistence type="inferred from homology"/>
<sequence length="379" mass="41105">MQVYLDNNATTRTAPEVVEAMLPYFTEVYGNASSFHQFGQRAAKGMGSARQDAADFLGVTAEEIVFTGSGSESDNYFLKGVAARAGAGHIITSAIEHPAILRTARFLAQNGFQLTELPVDGQGTVSPDDLRGTLRPDTILVSVMHANNEVGTIQDMAALGAVCREAGVPFHTDAVQAVGKLPINLRELPVDYLSASAHKLHGPKGIGLAYLRRGSKAPFNLIHGGHHERRRRASTENVPGIVGFGKAVQLAPEEDYHRERLLRLRAKLEEGISDIPEITILAREAERLPNTSNVLFHRLEGESIVMSLDFEGIAVSTGSACSSGSLEPSHVILALGYDHAHAQGSIRFSLSRYTTEEEIDYTLEKLPPIIHRLRNISAL</sequence>